<feature type="transmembrane region" description="Helical" evidence="1">
    <location>
        <begin position="71"/>
        <end position="88"/>
    </location>
</feature>
<evidence type="ECO:0000313" key="3">
    <source>
        <dbReference type="Proteomes" id="UP000676325"/>
    </source>
</evidence>
<feature type="transmembrane region" description="Helical" evidence="1">
    <location>
        <begin position="47"/>
        <end position="65"/>
    </location>
</feature>
<dbReference type="Pfam" id="PF11239">
    <property type="entry name" value="DUF3040"/>
    <property type="match status" value="1"/>
</dbReference>
<dbReference type="AlphaFoldDB" id="A0A941IJ77"/>
<keyword evidence="3" id="KW-1185">Reference proteome</keyword>
<protein>
    <submittedName>
        <fullName evidence="2">DUF3040 domain-containing protein</fullName>
    </submittedName>
</protein>
<comment type="caution">
    <text evidence="2">The sequence shown here is derived from an EMBL/GenBank/DDBJ whole genome shotgun (WGS) entry which is preliminary data.</text>
</comment>
<dbReference type="EMBL" id="JAGSOH010000006">
    <property type="protein sequence ID" value="MBR7825476.1"/>
    <property type="molecule type" value="Genomic_DNA"/>
</dbReference>
<evidence type="ECO:0000256" key="1">
    <source>
        <dbReference type="SAM" id="Phobius"/>
    </source>
</evidence>
<accession>A0A941IJ77</accession>
<sequence length="121" mass="13624">MELSARDKRILADIECGSAIDDPKWARRFERLTRHGVHPRPGWRRRVLGALSAAAWLAAVTAAGVLGIWPLFAAVLGAGLAGCGLWKLRHKRFYGYWFRRRHRISRIPRQGARDTGEGRPG</sequence>
<keyword evidence="1" id="KW-0472">Membrane</keyword>
<keyword evidence="1" id="KW-0812">Transmembrane</keyword>
<organism evidence="2 3">
    <name type="scientific">Actinospica acidithermotolerans</name>
    <dbReference type="NCBI Taxonomy" id="2828514"/>
    <lineage>
        <taxon>Bacteria</taxon>
        <taxon>Bacillati</taxon>
        <taxon>Actinomycetota</taxon>
        <taxon>Actinomycetes</taxon>
        <taxon>Catenulisporales</taxon>
        <taxon>Actinospicaceae</taxon>
        <taxon>Actinospica</taxon>
    </lineage>
</organism>
<dbReference type="InterPro" id="IPR021401">
    <property type="entry name" value="DUF3040"/>
</dbReference>
<proteinExistence type="predicted"/>
<dbReference type="Proteomes" id="UP000676325">
    <property type="component" value="Unassembled WGS sequence"/>
</dbReference>
<keyword evidence="1" id="KW-1133">Transmembrane helix</keyword>
<name>A0A941IJ77_9ACTN</name>
<reference evidence="2" key="1">
    <citation type="submission" date="2021-04" db="EMBL/GenBank/DDBJ databases">
        <title>Genome based classification of Actinospica acidithermotolerans sp. nov., an actinobacterium isolated from an Indonesian hot spring.</title>
        <authorList>
            <person name="Kusuma A.B."/>
            <person name="Putra K.E."/>
            <person name="Nafisah S."/>
            <person name="Loh J."/>
            <person name="Nouioui I."/>
            <person name="Goodfellow M."/>
        </authorList>
    </citation>
    <scope>NUCLEOTIDE SEQUENCE</scope>
    <source>
        <strain evidence="2">MGRD01-02</strain>
    </source>
</reference>
<gene>
    <name evidence="2" type="ORF">KDK95_04105</name>
</gene>
<dbReference type="RefSeq" id="WP_212516628.1">
    <property type="nucleotide sequence ID" value="NZ_JAGSOH010000006.1"/>
</dbReference>
<evidence type="ECO:0000313" key="2">
    <source>
        <dbReference type="EMBL" id="MBR7825476.1"/>
    </source>
</evidence>